<gene>
    <name evidence="2" type="ORF">ATC70_000634</name>
</gene>
<protein>
    <submittedName>
        <fullName evidence="2">S10_plectin domain-containing protein</fullName>
    </submittedName>
</protein>
<accession>A0AAN7DJV7</accession>
<comment type="caution">
    <text evidence="2">The sequence shown here is derived from an EMBL/GenBank/DDBJ whole genome shotgun (WGS) entry which is preliminary data.</text>
</comment>
<proteinExistence type="predicted"/>
<sequence length="189" mass="20700">MKLQVLTLLSITSSYLVGVEAQQPQPQWSLIDCTWPCANTGDVCVLTNEGAQCKAKTGPEWLIPTTDKSPIYTGAYTHQLLQPCIAAPIHNLTHVDQGAATNAGQSVILFPMQTETDGPLDEYLGTCDEGMYCSATGDDKANPVCRIRLQPGSTCASSNQCYSRNCENGVCVKKVEKRSSHHRQRRHHH</sequence>
<reference evidence="2 3" key="1">
    <citation type="submission" date="2022-11" db="EMBL/GenBank/DDBJ databases">
        <title>Mucor velutinosus strain NIH1002 WGS.</title>
        <authorList>
            <person name="Subramanian P."/>
            <person name="Mullikin J.C."/>
            <person name="Segre J.A."/>
            <person name="Zelazny A.M."/>
        </authorList>
    </citation>
    <scope>NUCLEOTIDE SEQUENCE [LARGE SCALE GENOMIC DNA]</scope>
    <source>
        <strain evidence="2 3">NIH1002</strain>
    </source>
</reference>
<dbReference type="Proteomes" id="UP001304243">
    <property type="component" value="Unassembled WGS sequence"/>
</dbReference>
<evidence type="ECO:0000256" key="1">
    <source>
        <dbReference type="SAM" id="SignalP"/>
    </source>
</evidence>
<dbReference type="RefSeq" id="XP_064683966.1">
    <property type="nucleotide sequence ID" value="XM_064820046.1"/>
</dbReference>
<evidence type="ECO:0000313" key="2">
    <source>
        <dbReference type="EMBL" id="KAK4517300.1"/>
    </source>
</evidence>
<keyword evidence="1" id="KW-0732">Signal</keyword>
<dbReference type="GeneID" id="89944336"/>
<feature type="signal peptide" evidence="1">
    <location>
        <begin position="1"/>
        <end position="21"/>
    </location>
</feature>
<name>A0AAN7DJV7_9FUNG</name>
<feature type="chain" id="PRO_5043046250" evidence="1">
    <location>
        <begin position="22"/>
        <end position="189"/>
    </location>
</feature>
<dbReference type="EMBL" id="JASEJX010000013">
    <property type="protein sequence ID" value="KAK4517300.1"/>
    <property type="molecule type" value="Genomic_DNA"/>
</dbReference>
<dbReference type="AlphaFoldDB" id="A0AAN7DJV7"/>
<keyword evidence="3" id="KW-1185">Reference proteome</keyword>
<evidence type="ECO:0000313" key="3">
    <source>
        <dbReference type="Proteomes" id="UP001304243"/>
    </source>
</evidence>
<organism evidence="2 3">
    <name type="scientific">Mucor velutinosus</name>
    <dbReference type="NCBI Taxonomy" id="708070"/>
    <lineage>
        <taxon>Eukaryota</taxon>
        <taxon>Fungi</taxon>
        <taxon>Fungi incertae sedis</taxon>
        <taxon>Mucoromycota</taxon>
        <taxon>Mucoromycotina</taxon>
        <taxon>Mucoromycetes</taxon>
        <taxon>Mucorales</taxon>
        <taxon>Mucorineae</taxon>
        <taxon>Mucoraceae</taxon>
        <taxon>Mucor</taxon>
    </lineage>
</organism>